<gene>
    <name evidence="1" type="ORF">PMAYCL1PPCAC_27164</name>
</gene>
<accession>A0AAN5I9Z6</accession>
<dbReference type="Proteomes" id="UP001328107">
    <property type="component" value="Unassembled WGS sequence"/>
</dbReference>
<proteinExistence type="predicted"/>
<reference evidence="2" key="1">
    <citation type="submission" date="2022-10" db="EMBL/GenBank/DDBJ databases">
        <title>Genome assembly of Pristionchus species.</title>
        <authorList>
            <person name="Yoshida K."/>
            <person name="Sommer R.J."/>
        </authorList>
    </citation>
    <scope>NUCLEOTIDE SEQUENCE [LARGE SCALE GENOMIC DNA]</scope>
    <source>
        <strain evidence="2">RS5460</strain>
    </source>
</reference>
<organism evidence="1 2">
    <name type="scientific">Pristionchus mayeri</name>
    <dbReference type="NCBI Taxonomy" id="1317129"/>
    <lineage>
        <taxon>Eukaryota</taxon>
        <taxon>Metazoa</taxon>
        <taxon>Ecdysozoa</taxon>
        <taxon>Nematoda</taxon>
        <taxon>Chromadorea</taxon>
        <taxon>Rhabditida</taxon>
        <taxon>Rhabditina</taxon>
        <taxon>Diplogasteromorpha</taxon>
        <taxon>Diplogasteroidea</taxon>
        <taxon>Neodiplogasteridae</taxon>
        <taxon>Pristionchus</taxon>
    </lineage>
</organism>
<keyword evidence="2" id="KW-1185">Reference proteome</keyword>
<name>A0AAN5I9Z6_9BILA</name>
<comment type="caution">
    <text evidence="1">The sequence shown here is derived from an EMBL/GenBank/DDBJ whole genome shotgun (WGS) entry which is preliminary data.</text>
</comment>
<feature type="non-terminal residue" evidence="1">
    <location>
        <position position="1"/>
    </location>
</feature>
<protein>
    <submittedName>
        <fullName evidence="1">Uncharacterized protein</fullName>
    </submittedName>
</protein>
<dbReference type="AlphaFoldDB" id="A0AAN5I9Z6"/>
<evidence type="ECO:0000313" key="2">
    <source>
        <dbReference type="Proteomes" id="UP001328107"/>
    </source>
</evidence>
<evidence type="ECO:0000313" key="1">
    <source>
        <dbReference type="EMBL" id="GMR56969.1"/>
    </source>
</evidence>
<dbReference type="EMBL" id="BTRK01000006">
    <property type="protein sequence ID" value="GMR56969.1"/>
    <property type="molecule type" value="Genomic_DNA"/>
</dbReference>
<sequence length="159" mass="18303">SPAAKKKKFVISQKAHNERVDEIPDDDDEWETLPWKAKPALDRICFHLRTNEECTDLANFSMVSKPFRKGAMEFMKKKGNQPGLKYISFDADKDRLLMSIHLFPSNLQFHDLAGLDFGRFTRSMNRNSPVLNVHLDGSEDPVIEPPHSSTIWLHCPLRL</sequence>